<dbReference type="InterPro" id="IPR037053">
    <property type="entry name" value="Phage_tail_collar_dom_sf"/>
</dbReference>
<sequence>MSECYVGEIRLLPYMRGAPEGWHVCDGSLLPIAEYDALFALLGTTYGGNGQQTFGIPDLRSRVPVHQGTGPGLSNRPIGMTAGEESVQLTSLQMGPHVHTPMASTAVATSNSPAGAVLAALPADIAETFYNPQPGDGAPVAFPQTTLGVAGGSQPHDNTAPTLALQYCIALLGYYPSPPS</sequence>
<name>A0A7W9C8N9_9CAUL</name>
<dbReference type="Proteomes" id="UP000527324">
    <property type="component" value="Unassembled WGS sequence"/>
</dbReference>
<keyword evidence="3" id="KW-1185">Reference proteome</keyword>
<reference evidence="2 3" key="1">
    <citation type="submission" date="2020-08" db="EMBL/GenBank/DDBJ databases">
        <title>Genomic Encyclopedia of Type Strains, Phase IV (KMG-IV): sequencing the most valuable type-strain genomes for metagenomic binning, comparative biology and taxonomic classification.</title>
        <authorList>
            <person name="Goeker M."/>
        </authorList>
    </citation>
    <scope>NUCLEOTIDE SEQUENCE [LARGE SCALE GENOMIC DNA]</scope>
    <source>
        <strain evidence="2 3">DSM 4731</strain>
    </source>
</reference>
<dbReference type="Gene3D" id="3.90.1340.10">
    <property type="entry name" value="Phage tail collar domain"/>
    <property type="match status" value="1"/>
</dbReference>
<dbReference type="SUPFAM" id="SSF88874">
    <property type="entry name" value="Receptor-binding domain of short tail fibre protein gp12"/>
    <property type="match status" value="1"/>
</dbReference>
<feature type="domain" description="Phage tail collar" evidence="1">
    <location>
        <begin position="7"/>
        <end position="64"/>
    </location>
</feature>
<comment type="caution">
    <text evidence="2">The sequence shown here is derived from an EMBL/GenBank/DDBJ whole genome shotgun (WGS) entry which is preliminary data.</text>
</comment>
<organism evidence="2 3">
    <name type="scientific">Brevundimonas aurantiaca</name>
    <dbReference type="NCBI Taxonomy" id="74316"/>
    <lineage>
        <taxon>Bacteria</taxon>
        <taxon>Pseudomonadati</taxon>
        <taxon>Pseudomonadota</taxon>
        <taxon>Alphaproteobacteria</taxon>
        <taxon>Caulobacterales</taxon>
        <taxon>Caulobacteraceae</taxon>
        <taxon>Brevundimonas</taxon>
    </lineage>
</organism>
<dbReference type="Pfam" id="PF07484">
    <property type="entry name" value="Collar"/>
    <property type="match status" value="1"/>
</dbReference>
<evidence type="ECO:0000313" key="3">
    <source>
        <dbReference type="Proteomes" id="UP000527324"/>
    </source>
</evidence>
<dbReference type="AlphaFoldDB" id="A0A7W9C8N9"/>
<evidence type="ECO:0000313" key="2">
    <source>
        <dbReference type="EMBL" id="MBB5740687.1"/>
    </source>
</evidence>
<dbReference type="InterPro" id="IPR011083">
    <property type="entry name" value="Phage_tail_collar_dom"/>
</dbReference>
<dbReference type="EMBL" id="JACHOQ010000006">
    <property type="protein sequence ID" value="MBB5740687.1"/>
    <property type="molecule type" value="Genomic_DNA"/>
</dbReference>
<dbReference type="RefSeq" id="WP_183217284.1">
    <property type="nucleotide sequence ID" value="NZ_CAJFZW010000042.1"/>
</dbReference>
<protein>
    <submittedName>
        <fullName evidence="2">Microcystin-dependent protein</fullName>
    </submittedName>
</protein>
<proteinExistence type="predicted"/>
<evidence type="ECO:0000259" key="1">
    <source>
        <dbReference type="Pfam" id="PF07484"/>
    </source>
</evidence>
<dbReference type="GeneID" id="88838952"/>
<accession>A0A7W9C8N9</accession>
<gene>
    <name evidence="2" type="ORF">GGQ93_002416</name>
</gene>